<dbReference type="PANTHER" id="PTHR36699">
    <property type="entry name" value="LD-TRANSPEPTIDASE"/>
    <property type="match status" value="1"/>
</dbReference>
<evidence type="ECO:0000313" key="9">
    <source>
        <dbReference type="EMBL" id="GGM07731.1"/>
    </source>
</evidence>
<dbReference type="GO" id="GO:0071555">
    <property type="term" value="P:cell wall organization"/>
    <property type="evidence" value="ECO:0007669"/>
    <property type="project" value="UniProtKB-UniRule"/>
</dbReference>
<organism evidence="9 10">
    <name type="scientific">Pseudooceanicola nanhaiensis</name>
    <dbReference type="NCBI Taxonomy" id="375761"/>
    <lineage>
        <taxon>Bacteria</taxon>
        <taxon>Pseudomonadati</taxon>
        <taxon>Pseudomonadota</taxon>
        <taxon>Alphaproteobacteria</taxon>
        <taxon>Rhodobacterales</taxon>
        <taxon>Paracoccaceae</taxon>
        <taxon>Pseudooceanicola</taxon>
    </lineage>
</organism>
<evidence type="ECO:0000256" key="7">
    <source>
        <dbReference type="PROSITE-ProRule" id="PRU01373"/>
    </source>
</evidence>
<dbReference type="AlphaFoldDB" id="A0A917WIZ7"/>
<accession>A0A917WIZ7</accession>
<dbReference type="GO" id="GO:0004180">
    <property type="term" value="F:carboxypeptidase activity"/>
    <property type="evidence" value="ECO:0007669"/>
    <property type="project" value="UniProtKB-ARBA"/>
</dbReference>
<dbReference type="SUPFAM" id="SSF141523">
    <property type="entry name" value="L,D-transpeptidase catalytic domain-like"/>
    <property type="match status" value="1"/>
</dbReference>
<dbReference type="InterPro" id="IPR038063">
    <property type="entry name" value="Transpep_catalytic_dom"/>
</dbReference>
<reference evidence="9" key="2">
    <citation type="submission" date="2020-09" db="EMBL/GenBank/DDBJ databases">
        <authorList>
            <person name="Sun Q."/>
            <person name="Zhou Y."/>
        </authorList>
    </citation>
    <scope>NUCLEOTIDE SEQUENCE</scope>
    <source>
        <strain evidence="9">CGMCC 1.6293</strain>
    </source>
</reference>
<dbReference type="GO" id="GO:0008360">
    <property type="term" value="P:regulation of cell shape"/>
    <property type="evidence" value="ECO:0007669"/>
    <property type="project" value="UniProtKB-UniRule"/>
</dbReference>
<dbReference type="RefSeq" id="WP_028287009.1">
    <property type="nucleotide sequence ID" value="NZ_BMLF01000002.1"/>
</dbReference>
<evidence type="ECO:0000256" key="3">
    <source>
        <dbReference type="ARBA" id="ARBA00022679"/>
    </source>
</evidence>
<evidence type="ECO:0000256" key="6">
    <source>
        <dbReference type="ARBA" id="ARBA00023316"/>
    </source>
</evidence>
<comment type="pathway">
    <text evidence="1 7">Cell wall biogenesis; peptidoglycan biosynthesis.</text>
</comment>
<dbReference type="PROSITE" id="PS52029">
    <property type="entry name" value="LD_TPASE"/>
    <property type="match status" value="1"/>
</dbReference>
<comment type="similarity">
    <text evidence="2">Belongs to the YkuD family.</text>
</comment>
<keyword evidence="3" id="KW-0808">Transferase</keyword>
<comment type="caution">
    <text evidence="9">The sequence shown here is derived from an EMBL/GenBank/DDBJ whole genome shotgun (WGS) entry which is preliminary data.</text>
</comment>
<reference evidence="9" key="1">
    <citation type="journal article" date="2014" name="Int. J. Syst. Evol. Microbiol.">
        <title>Complete genome sequence of Corynebacterium casei LMG S-19264T (=DSM 44701T), isolated from a smear-ripened cheese.</title>
        <authorList>
            <consortium name="US DOE Joint Genome Institute (JGI-PGF)"/>
            <person name="Walter F."/>
            <person name="Albersmeier A."/>
            <person name="Kalinowski J."/>
            <person name="Ruckert C."/>
        </authorList>
    </citation>
    <scope>NUCLEOTIDE SEQUENCE</scope>
    <source>
        <strain evidence="9">CGMCC 1.6293</strain>
    </source>
</reference>
<sequence length="163" mass="18585">MRIIRIVLILAIALGATACSKFKTYNGPEVTRVLVYKQQRKMYLLHHNQVLETYDFGLGFSPVGHKQFRNDGKTPEGEYVIDRRNPNSEFHLSIGINYPNRNDREFASSQGKSPGGDIFIHGRPYKYRKGGRDWTAGCIAVTNKEMEQIYAMVRDGTPISIYP</sequence>
<name>A0A917WIZ7_9RHOB</name>
<keyword evidence="10" id="KW-1185">Reference proteome</keyword>
<feature type="active site" description="Nucleophile" evidence="7">
    <location>
        <position position="138"/>
    </location>
</feature>
<proteinExistence type="inferred from homology"/>
<evidence type="ECO:0000256" key="1">
    <source>
        <dbReference type="ARBA" id="ARBA00004752"/>
    </source>
</evidence>
<dbReference type="EMBL" id="BMLF01000002">
    <property type="protein sequence ID" value="GGM07731.1"/>
    <property type="molecule type" value="Genomic_DNA"/>
</dbReference>
<keyword evidence="4 7" id="KW-0133">Cell shape</keyword>
<evidence type="ECO:0000256" key="4">
    <source>
        <dbReference type="ARBA" id="ARBA00022960"/>
    </source>
</evidence>
<evidence type="ECO:0000256" key="5">
    <source>
        <dbReference type="ARBA" id="ARBA00022984"/>
    </source>
</evidence>
<evidence type="ECO:0000256" key="2">
    <source>
        <dbReference type="ARBA" id="ARBA00005992"/>
    </source>
</evidence>
<keyword evidence="5 7" id="KW-0573">Peptidoglycan synthesis</keyword>
<evidence type="ECO:0000313" key="10">
    <source>
        <dbReference type="Proteomes" id="UP000649829"/>
    </source>
</evidence>
<keyword evidence="6 7" id="KW-0961">Cell wall biogenesis/degradation</keyword>
<gene>
    <name evidence="9" type="ORF">GCM10011534_32110</name>
</gene>
<dbReference type="PROSITE" id="PS51257">
    <property type="entry name" value="PROKAR_LIPOPROTEIN"/>
    <property type="match status" value="1"/>
</dbReference>
<dbReference type="PANTHER" id="PTHR36699:SF1">
    <property type="entry name" value="L,D-TRANSPEPTIDASE YAFK-RELATED"/>
    <property type="match status" value="1"/>
</dbReference>
<feature type="domain" description="L,D-TPase catalytic" evidence="8">
    <location>
        <begin position="31"/>
        <end position="162"/>
    </location>
</feature>
<protein>
    <recommendedName>
        <fullName evidence="8">L,D-TPase catalytic domain-containing protein</fullName>
    </recommendedName>
</protein>
<dbReference type="GO" id="GO:0009252">
    <property type="term" value="P:peptidoglycan biosynthetic process"/>
    <property type="evidence" value="ECO:0007669"/>
    <property type="project" value="UniProtKB-KW"/>
</dbReference>
<dbReference type="InterPro" id="IPR005490">
    <property type="entry name" value="LD_TPept_cat_dom"/>
</dbReference>
<dbReference type="CDD" id="cd16913">
    <property type="entry name" value="YkuD_like"/>
    <property type="match status" value="1"/>
</dbReference>
<feature type="active site" description="Proton donor/acceptor" evidence="7">
    <location>
        <position position="121"/>
    </location>
</feature>
<dbReference type="Gene3D" id="2.40.440.10">
    <property type="entry name" value="L,D-transpeptidase catalytic domain-like"/>
    <property type="match status" value="1"/>
</dbReference>
<evidence type="ECO:0000259" key="8">
    <source>
        <dbReference type="PROSITE" id="PS52029"/>
    </source>
</evidence>
<dbReference type="GO" id="GO:0016740">
    <property type="term" value="F:transferase activity"/>
    <property type="evidence" value="ECO:0007669"/>
    <property type="project" value="UniProtKB-KW"/>
</dbReference>
<dbReference type="Proteomes" id="UP000649829">
    <property type="component" value="Unassembled WGS sequence"/>
</dbReference>
<dbReference type="Pfam" id="PF03734">
    <property type="entry name" value="YkuD"/>
    <property type="match status" value="1"/>
</dbReference>